<dbReference type="GO" id="GO:0008168">
    <property type="term" value="F:methyltransferase activity"/>
    <property type="evidence" value="ECO:0007669"/>
    <property type="project" value="UniProtKB-KW"/>
</dbReference>
<evidence type="ECO:0008006" key="6">
    <source>
        <dbReference type="Google" id="ProtNLM"/>
    </source>
</evidence>
<evidence type="ECO:0000313" key="4">
    <source>
        <dbReference type="EMBL" id="ATW28001.1"/>
    </source>
</evidence>
<evidence type="ECO:0000256" key="3">
    <source>
        <dbReference type="ARBA" id="ARBA00022679"/>
    </source>
</evidence>
<dbReference type="Proteomes" id="UP000323521">
    <property type="component" value="Chromosome"/>
</dbReference>
<comment type="similarity">
    <text evidence="1">Belongs to the trimethylamine methyltransferase family.</text>
</comment>
<keyword evidence="2" id="KW-0489">Methyltransferase</keyword>
<protein>
    <recommendedName>
        <fullName evidence="6">Trimethylamine methyltransferase</fullName>
    </recommendedName>
</protein>
<dbReference type="RefSeq" id="WP_148137401.1">
    <property type="nucleotide sequence ID" value="NZ_CP017634.1"/>
</dbReference>
<keyword evidence="3" id="KW-0808">Transferase</keyword>
<evidence type="ECO:0000256" key="1">
    <source>
        <dbReference type="ARBA" id="ARBA00007137"/>
    </source>
</evidence>
<dbReference type="GO" id="GO:0032259">
    <property type="term" value="P:methylation"/>
    <property type="evidence" value="ECO:0007669"/>
    <property type="project" value="UniProtKB-KW"/>
</dbReference>
<evidence type="ECO:0000313" key="5">
    <source>
        <dbReference type="Proteomes" id="UP000323521"/>
    </source>
</evidence>
<organism evidence="4 5">
    <name type="scientific">Formimonas warabiya</name>
    <dbReference type="NCBI Taxonomy" id="1761012"/>
    <lineage>
        <taxon>Bacteria</taxon>
        <taxon>Bacillati</taxon>
        <taxon>Bacillota</taxon>
        <taxon>Clostridia</taxon>
        <taxon>Eubacteriales</taxon>
        <taxon>Peptococcaceae</taxon>
        <taxon>Candidatus Formimonas</taxon>
    </lineage>
</organism>
<proteinExistence type="inferred from homology"/>
<dbReference type="AlphaFoldDB" id="A0A3G1L034"/>
<accession>A0A3G1L034</accession>
<gene>
    <name evidence="4" type="ORF">DCMF_27510</name>
</gene>
<dbReference type="Gene3D" id="3.20.20.480">
    <property type="entry name" value="Trimethylamine methyltransferase-like"/>
    <property type="match status" value="1"/>
</dbReference>
<sequence>MKVCRPTIGMNVMTQNEKERLHSAALEILANVGVEVYDDEALALLKKNGASVSGITAKIPARMIEAAIKSSPGSIKIYDREGKVKMDLTKGNIYFGTGSDTPLVLDWETRKHRKNVLNDTVQASIVSDALPNIDFVMSMGLASDAEIRVSDIYQVKAMLLNTVKPFIFTAHNERNMDIMIQISEMAKGSPVMEKPNMILYAEPISPLRHPMESAQKLLLAAEKGVPVAYVPACLIGGGSPVTLAGALAVVNSELLSALVIHQLKRPGAPFIYGGATPTMDMRNGSCTYAAPEIFLNYACLADMARYYDLPVFDAAGCSESNDYDAQAGIEMGYTILAVALSGGNLIHDVGFIGCGMIASLEALVAGNETIGCIKRMIKGVNLSQEKFALDEIARVGIGGTYMNTEHTAMNFREEIWIPELFNRDGYYSWEGTGSVSFRDKLKKKISRILLENKVARLPKDVEGRIEETVKNA</sequence>
<dbReference type="OrthoDB" id="5418352at2"/>
<evidence type="ECO:0000256" key="2">
    <source>
        <dbReference type="ARBA" id="ARBA00022603"/>
    </source>
</evidence>
<dbReference type="Pfam" id="PF06253">
    <property type="entry name" value="MTTB"/>
    <property type="match status" value="1"/>
</dbReference>
<name>A0A3G1L034_FORW1</name>
<dbReference type="GO" id="GO:0015948">
    <property type="term" value="P:methanogenesis"/>
    <property type="evidence" value="ECO:0007669"/>
    <property type="project" value="InterPro"/>
</dbReference>
<reference evidence="4 5" key="1">
    <citation type="submission" date="2016-10" db="EMBL/GenBank/DDBJ databases">
        <title>Complete Genome Sequence of Peptococcaceae strain DCMF.</title>
        <authorList>
            <person name="Edwards R.J."/>
            <person name="Holland S.I."/>
            <person name="Deshpande N.P."/>
            <person name="Wong Y.K."/>
            <person name="Ertan H."/>
            <person name="Manefield M."/>
            <person name="Russell T.L."/>
            <person name="Lee M.J."/>
        </authorList>
    </citation>
    <scope>NUCLEOTIDE SEQUENCE [LARGE SCALE GENOMIC DNA]</scope>
    <source>
        <strain evidence="4 5">DCMF</strain>
    </source>
</reference>
<keyword evidence="5" id="KW-1185">Reference proteome</keyword>
<dbReference type="KEGG" id="fwa:DCMF_27510"/>
<dbReference type="InterPro" id="IPR010426">
    <property type="entry name" value="MTTB_MeTrfase"/>
</dbReference>
<dbReference type="InterPro" id="IPR038601">
    <property type="entry name" value="MttB-like_sf"/>
</dbReference>
<dbReference type="EMBL" id="CP017634">
    <property type="protein sequence ID" value="ATW28001.1"/>
    <property type="molecule type" value="Genomic_DNA"/>
</dbReference>